<evidence type="ECO:0000313" key="3">
    <source>
        <dbReference type="Proteomes" id="UP000179076"/>
    </source>
</evidence>
<protein>
    <submittedName>
        <fullName evidence="2">Uncharacterized protein</fullName>
    </submittedName>
</protein>
<gene>
    <name evidence="2" type="ORF">A2W18_08505</name>
</gene>
<feature type="region of interest" description="Disordered" evidence="1">
    <location>
        <begin position="41"/>
        <end position="78"/>
    </location>
</feature>
<proteinExistence type="predicted"/>
<sequence>MTLAATGTIGFTLAAPLTADAAQVFINARVGTPVVLNHSTHARHAPQAQHRPQAAHRPAPQHHRPSHHAHRHGHHYGGGRHFAHDRRWHHGPTHGNFGAWRPATIDRVYVDPRLQRR</sequence>
<reference evidence="2 3" key="1">
    <citation type="journal article" date="2016" name="Nat. Commun.">
        <title>Thousands of microbial genomes shed light on interconnected biogeochemical processes in an aquifer system.</title>
        <authorList>
            <person name="Anantharaman K."/>
            <person name="Brown C.T."/>
            <person name="Hug L.A."/>
            <person name="Sharon I."/>
            <person name="Castelle C.J."/>
            <person name="Probst A.J."/>
            <person name="Thomas B.C."/>
            <person name="Singh A."/>
            <person name="Wilkins M.J."/>
            <person name="Karaoz U."/>
            <person name="Brodie E.L."/>
            <person name="Williams K.H."/>
            <person name="Hubbard S.S."/>
            <person name="Banfield J.F."/>
        </authorList>
    </citation>
    <scope>NUCLEOTIDE SEQUENCE [LARGE SCALE GENOMIC DNA]</scope>
</reference>
<evidence type="ECO:0000313" key="2">
    <source>
        <dbReference type="EMBL" id="OGI68656.1"/>
    </source>
</evidence>
<name>A0A1F6VGG3_9PROT</name>
<organism evidence="2 3">
    <name type="scientific">Candidatus Muproteobacteria bacterium RBG_16_60_9</name>
    <dbReference type="NCBI Taxonomy" id="1817755"/>
    <lineage>
        <taxon>Bacteria</taxon>
        <taxon>Pseudomonadati</taxon>
        <taxon>Pseudomonadota</taxon>
        <taxon>Candidatus Muproteobacteria</taxon>
    </lineage>
</organism>
<comment type="caution">
    <text evidence="2">The sequence shown here is derived from an EMBL/GenBank/DDBJ whole genome shotgun (WGS) entry which is preliminary data.</text>
</comment>
<feature type="compositionally biased region" description="Low complexity" evidence="1">
    <location>
        <begin position="45"/>
        <end position="58"/>
    </location>
</feature>
<dbReference type="Proteomes" id="UP000179076">
    <property type="component" value="Unassembled WGS sequence"/>
</dbReference>
<dbReference type="EMBL" id="MFSP01000040">
    <property type="protein sequence ID" value="OGI68656.1"/>
    <property type="molecule type" value="Genomic_DNA"/>
</dbReference>
<accession>A0A1F6VGG3</accession>
<feature type="compositionally biased region" description="Basic residues" evidence="1">
    <location>
        <begin position="59"/>
        <end position="78"/>
    </location>
</feature>
<evidence type="ECO:0000256" key="1">
    <source>
        <dbReference type="SAM" id="MobiDB-lite"/>
    </source>
</evidence>
<dbReference type="AlphaFoldDB" id="A0A1F6VGG3"/>